<feature type="compositionally biased region" description="Basic and acidic residues" evidence="1">
    <location>
        <begin position="43"/>
        <end position="55"/>
    </location>
</feature>
<sequence>MKQPPEDSGIPGGSRSTEPSTAAAGGGGAAFGQPPPPTSVAAGERKRAEIDRRGEAVRITGMSLCETTTNSS</sequence>
<evidence type="ECO:0000256" key="1">
    <source>
        <dbReference type="SAM" id="MobiDB-lite"/>
    </source>
</evidence>
<accession>A0ABR1CQQ7</accession>
<feature type="region of interest" description="Disordered" evidence="1">
    <location>
        <begin position="1"/>
        <end position="55"/>
    </location>
</feature>
<evidence type="ECO:0000313" key="2">
    <source>
        <dbReference type="EMBL" id="KAK6740672.1"/>
    </source>
</evidence>
<dbReference type="Proteomes" id="UP001303046">
    <property type="component" value="Unassembled WGS sequence"/>
</dbReference>
<gene>
    <name evidence="2" type="primary">Necator_chrIII.g9635</name>
    <name evidence="2" type="ORF">RB195_008870</name>
</gene>
<proteinExistence type="predicted"/>
<keyword evidence="3" id="KW-1185">Reference proteome</keyword>
<organism evidence="2 3">
    <name type="scientific">Necator americanus</name>
    <name type="common">Human hookworm</name>
    <dbReference type="NCBI Taxonomy" id="51031"/>
    <lineage>
        <taxon>Eukaryota</taxon>
        <taxon>Metazoa</taxon>
        <taxon>Ecdysozoa</taxon>
        <taxon>Nematoda</taxon>
        <taxon>Chromadorea</taxon>
        <taxon>Rhabditida</taxon>
        <taxon>Rhabditina</taxon>
        <taxon>Rhabditomorpha</taxon>
        <taxon>Strongyloidea</taxon>
        <taxon>Ancylostomatidae</taxon>
        <taxon>Bunostominae</taxon>
        <taxon>Necator</taxon>
    </lineage>
</organism>
<reference evidence="2 3" key="1">
    <citation type="submission" date="2023-08" db="EMBL/GenBank/DDBJ databases">
        <title>A Necator americanus chromosomal reference genome.</title>
        <authorList>
            <person name="Ilik V."/>
            <person name="Petrzelkova K.J."/>
            <person name="Pardy F."/>
            <person name="Fuh T."/>
            <person name="Niatou-Singa F.S."/>
            <person name="Gouil Q."/>
            <person name="Baker L."/>
            <person name="Ritchie M.E."/>
            <person name="Jex A.R."/>
            <person name="Gazzola D."/>
            <person name="Li H."/>
            <person name="Toshio Fujiwara R."/>
            <person name="Zhan B."/>
            <person name="Aroian R.V."/>
            <person name="Pafco B."/>
            <person name="Schwarz E.M."/>
        </authorList>
    </citation>
    <scope>NUCLEOTIDE SEQUENCE [LARGE SCALE GENOMIC DNA]</scope>
    <source>
        <strain evidence="2 3">Aroian</strain>
        <tissue evidence="2">Whole animal</tissue>
    </source>
</reference>
<protein>
    <submittedName>
        <fullName evidence="2">Uncharacterized protein</fullName>
    </submittedName>
</protein>
<comment type="caution">
    <text evidence="2">The sequence shown here is derived from an EMBL/GenBank/DDBJ whole genome shotgun (WGS) entry which is preliminary data.</text>
</comment>
<name>A0ABR1CQQ7_NECAM</name>
<evidence type="ECO:0000313" key="3">
    <source>
        <dbReference type="Proteomes" id="UP001303046"/>
    </source>
</evidence>
<dbReference type="EMBL" id="JAVFWL010000003">
    <property type="protein sequence ID" value="KAK6740672.1"/>
    <property type="molecule type" value="Genomic_DNA"/>
</dbReference>